<feature type="transmembrane region" description="Helical" evidence="7">
    <location>
        <begin position="106"/>
        <end position="127"/>
    </location>
</feature>
<dbReference type="InterPro" id="IPR004670">
    <property type="entry name" value="NhaA"/>
</dbReference>
<comment type="subcellular location">
    <subcellularLocation>
        <location evidence="1">Cell inner membrane</location>
        <topology evidence="1">Multi-pass membrane protein</topology>
    </subcellularLocation>
    <subcellularLocation>
        <location evidence="7">Cell membrane</location>
        <topology evidence="7">Multi-pass membrane protein</topology>
    </subcellularLocation>
</comment>
<dbReference type="NCBIfam" id="TIGR00773">
    <property type="entry name" value="NhaA"/>
    <property type="match status" value="1"/>
</dbReference>
<keyword evidence="9" id="KW-1185">Reference proteome</keyword>
<feature type="transmembrane region" description="Helical" evidence="7">
    <location>
        <begin position="411"/>
        <end position="431"/>
    </location>
</feature>
<evidence type="ECO:0000256" key="6">
    <source>
        <dbReference type="ARBA" id="ARBA00023201"/>
    </source>
</evidence>
<dbReference type="PANTHER" id="PTHR30341:SF0">
    <property type="entry name" value="NA(+)_H(+) ANTIPORTER NHAA"/>
    <property type="match status" value="1"/>
</dbReference>
<comment type="function">
    <text evidence="7">Na(+)/H(+) antiporter that extrudes sodium in exchange for external protons.</text>
</comment>
<feature type="transmembrane region" description="Helical" evidence="7">
    <location>
        <begin position="219"/>
        <end position="238"/>
    </location>
</feature>
<gene>
    <name evidence="7 8" type="primary">nhaA</name>
    <name evidence="8" type="ORF">ACFO6Q_16560</name>
</gene>
<keyword evidence="7" id="KW-0813">Transport</keyword>
<comment type="catalytic activity">
    <reaction evidence="7">
        <text>Na(+)(in) + 2 H(+)(out) = Na(+)(out) + 2 H(+)(in)</text>
        <dbReference type="Rhea" id="RHEA:29251"/>
        <dbReference type="ChEBI" id="CHEBI:15378"/>
        <dbReference type="ChEBI" id="CHEBI:29101"/>
    </reaction>
</comment>
<keyword evidence="7" id="KW-0050">Antiport</keyword>
<keyword evidence="3 7" id="KW-0812">Transmembrane</keyword>
<keyword evidence="4 7" id="KW-1133">Transmembrane helix</keyword>
<dbReference type="HAMAP" id="MF_01844">
    <property type="entry name" value="NhaA"/>
    <property type="match status" value="1"/>
</dbReference>
<feature type="transmembrane region" description="Helical" evidence="7">
    <location>
        <begin position="166"/>
        <end position="189"/>
    </location>
</feature>
<feature type="transmembrane region" description="Helical" evidence="7">
    <location>
        <begin position="375"/>
        <end position="399"/>
    </location>
</feature>
<evidence type="ECO:0000256" key="1">
    <source>
        <dbReference type="ARBA" id="ARBA00004429"/>
    </source>
</evidence>
<dbReference type="Proteomes" id="UP001595886">
    <property type="component" value="Unassembled WGS sequence"/>
</dbReference>
<dbReference type="RefSeq" id="WP_380022198.1">
    <property type="nucleotide sequence ID" value="NZ_JBHSHD010000010.1"/>
</dbReference>
<name>A0ABV9R2E7_9GAMM</name>
<keyword evidence="7" id="KW-0915">Sodium</keyword>
<keyword evidence="6 7" id="KW-0739">Sodium transport</keyword>
<protein>
    <recommendedName>
        <fullName evidence="7">Na(+)/H(+) antiporter NhaA</fullName>
    </recommendedName>
    <alternativeName>
        <fullName evidence="7">Sodium/proton antiporter NhaA</fullName>
    </alternativeName>
</protein>
<evidence type="ECO:0000313" key="8">
    <source>
        <dbReference type="EMBL" id="MFC4821937.1"/>
    </source>
</evidence>
<organism evidence="8 9">
    <name type="scientific">Dokdonella ginsengisoli</name>
    <dbReference type="NCBI Taxonomy" id="363846"/>
    <lineage>
        <taxon>Bacteria</taxon>
        <taxon>Pseudomonadati</taxon>
        <taxon>Pseudomonadota</taxon>
        <taxon>Gammaproteobacteria</taxon>
        <taxon>Lysobacterales</taxon>
        <taxon>Rhodanobacteraceae</taxon>
        <taxon>Dokdonella</taxon>
    </lineage>
</organism>
<feature type="transmembrane region" description="Helical" evidence="7">
    <location>
        <begin position="74"/>
        <end position="94"/>
    </location>
</feature>
<evidence type="ECO:0000313" key="9">
    <source>
        <dbReference type="Proteomes" id="UP001595886"/>
    </source>
</evidence>
<feature type="transmembrane region" description="Helical" evidence="7">
    <location>
        <begin position="23"/>
        <end position="44"/>
    </location>
</feature>
<evidence type="ECO:0000256" key="4">
    <source>
        <dbReference type="ARBA" id="ARBA00022989"/>
    </source>
</evidence>
<feature type="transmembrane region" description="Helical" evidence="7">
    <location>
        <begin position="340"/>
        <end position="363"/>
    </location>
</feature>
<sequence>MKSNLDRLPKEPSDRFTHPFSQFLRIESAAGAVLLLCAVAALVFSNSQWSGPYMAFWDTATGFRWGNAEFSRSIKQWIIDGAMTLFFFVIALELKREIVLGELRNIRLAAFSIAAALGGMAVPAVLFALLEGNSAARHAWGVVMATDTAFVIGCLALLGSRIPPSLRLFLLSLAIFDDIGAILVIAIAYGSGINWLALGLAAFALFGIAMMRRVGIRHIAVYAVAGMAVWLALDVSGIHPTLAGMLLGVMTPARSWVNDGRLRAILGKVVSYPHGEHWSGDTEERRDLRRAGTAAREALSPLERIEISLHPWVAFAVLPLFALASAGLPLSHAEMDWRLVAAIVVGLFVGKPIGVVSFSYLAIRAHFAIRPETLSWPLIVGGALLTGIGFTMSLLIAELALAEDSMVSAKLGILCASALSSICGLAVLTWLSAKRQRLPDSETSRKVMR</sequence>
<evidence type="ECO:0000256" key="2">
    <source>
        <dbReference type="ARBA" id="ARBA00022475"/>
    </source>
</evidence>
<comment type="caution">
    <text evidence="8">The sequence shown here is derived from an EMBL/GenBank/DDBJ whole genome shotgun (WGS) entry which is preliminary data.</text>
</comment>
<dbReference type="EMBL" id="JBHSHD010000010">
    <property type="protein sequence ID" value="MFC4821937.1"/>
    <property type="molecule type" value="Genomic_DNA"/>
</dbReference>
<evidence type="ECO:0000256" key="7">
    <source>
        <dbReference type="HAMAP-Rule" id="MF_01844"/>
    </source>
</evidence>
<accession>A0ABV9R2E7</accession>
<feature type="transmembrane region" description="Helical" evidence="7">
    <location>
        <begin position="309"/>
        <end position="328"/>
    </location>
</feature>
<feature type="transmembrane region" description="Helical" evidence="7">
    <location>
        <begin position="195"/>
        <end position="212"/>
    </location>
</feature>
<keyword evidence="7" id="KW-0406">Ion transport</keyword>
<keyword evidence="5 7" id="KW-0472">Membrane</keyword>
<dbReference type="PANTHER" id="PTHR30341">
    <property type="entry name" value="SODIUM ION/PROTON ANTIPORTER NHAA-RELATED"/>
    <property type="match status" value="1"/>
</dbReference>
<feature type="transmembrane region" description="Helical" evidence="7">
    <location>
        <begin position="139"/>
        <end position="159"/>
    </location>
</feature>
<reference evidence="9" key="1">
    <citation type="journal article" date="2019" name="Int. J. Syst. Evol. Microbiol.">
        <title>The Global Catalogue of Microorganisms (GCM) 10K type strain sequencing project: providing services to taxonomists for standard genome sequencing and annotation.</title>
        <authorList>
            <consortium name="The Broad Institute Genomics Platform"/>
            <consortium name="The Broad Institute Genome Sequencing Center for Infectious Disease"/>
            <person name="Wu L."/>
            <person name="Ma J."/>
        </authorList>
    </citation>
    <scope>NUCLEOTIDE SEQUENCE [LARGE SCALE GENOMIC DNA]</scope>
    <source>
        <strain evidence="9">CCUG 30340</strain>
    </source>
</reference>
<dbReference type="Gene3D" id="1.20.1530.10">
    <property type="entry name" value="Na+/H+ antiporter like domain"/>
    <property type="match status" value="1"/>
</dbReference>
<dbReference type="Pfam" id="PF06965">
    <property type="entry name" value="Na_H_antiport_1"/>
    <property type="match status" value="1"/>
</dbReference>
<comment type="similarity">
    <text evidence="7">Belongs to the NhaA Na(+)/H(+) (TC 2.A.33) antiporter family.</text>
</comment>
<evidence type="ECO:0000256" key="3">
    <source>
        <dbReference type="ARBA" id="ARBA00022692"/>
    </source>
</evidence>
<dbReference type="InterPro" id="IPR023171">
    <property type="entry name" value="Na/H_antiporter_dom_sf"/>
</dbReference>
<keyword evidence="2 7" id="KW-1003">Cell membrane</keyword>
<proteinExistence type="inferred from homology"/>
<evidence type="ECO:0000256" key="5">
    <source>
        <dbReference type="ARBA" id="ARBA00023136"/>
    </source>
</evidence>